<organism evidence="8 9">
    <name type="scientific">Gambusia affinis</name>
    <name type="common">Western mosquitofish</name>
    <name type="synonym">Heterandria affinis</name>
    <dbReference type="NCBI Taxonomy" id="33528"/>
    <lineage>
        <taxon>Eukaryota</taxon>
        <taxon>Metazoa</taxon>
        <taxon>Chordata</taxon>
        <taxon>Craniata</taxon>
        <taxon>Vertebrata</taxon>
        <taxon>Euteleostomi</taxon>
        <taxon>Actinopterygii</taxon>
        <taxon>Neopterygii</taxon>
        <taxon>Teleostei</taxon>
        <taxon>Neoteleostei</taxon>
        <taxon>Acanthomorphata</taxon>
        <taxon>Ovalentaria</taxon>
        <taxon>Atherinomorphae</taxon>
        <taxon>Cyprinodontiformes</taxon>
        <taxon>Poeciliidae</taxon>
        <taxon>Poeciliinae</taxon>
        <taxon>Gambusia</taxon>
    </lineage>
</organism>
<proteinExistence type="predicted"/>
<dbReference type="Gene3D" id="1.20.1050.10">
    <property type="match status" value="1"/>
</dbReference>
<name>A0A315VRQ1_GAMAF</name>
<evidence type="ECO:0000313" key="9">
    <source>
        <dbReference type="Proteomes" id="UP000250572"/>
    </source>
</evidence>
<dbReference type="GO" id="GO:0006749">
    <property type="term" value="P:glutathione metabolic process"/>
    <property type="evidence" value="ECO:0007669"/>
    <property type="project" value="TreeGrafter"/>
</dbReference>
<evidence type="ECO:0000256" key="3">
    <source>
        <dbReference type="ARBA" id="ARBA00032186"/>
    </source>
</evidence>
<evidence type="ECO:0000256" key="2">
    <source>
        <dbReference type="ARBA" id="ARBA00013060"/>
    </source>
</evidence>
<protein>
    <recommendedName>
        <fullName evidence="3">Glutathione-dependent dehydroascorbate reductase</fullName>
        <ecNumber evidence="2">1.20.4.2</ecNumber>
        <ecNumber evidence="1">1.8.5.1</ecNumber>
    </recommendedName>
    <alternativeName>
        <fullName evidence="4">Monomethylarsonic acid reductase</fullName>
    </alternativeName>
</protein>
<dbReference type="EMBL" id="NHOQ01001229">
    <property type="protein sequence ID" value="PWA25906.1"/>
    <property type="molecule type" value="Genomic_DNA"/>
</dbReference>
<dbReference type="InterPro" id="IPR004046">
    <property type="entry name" value="GST_C"/>
</dbReference>
<dbReference type="InterPro" id="IPR036282">
    <property type="entry name" value="Glutathione-S-Trfase_C_sf"/>
</dbReference>
<dbReference type="AlphaFoldDB" id="A0A315VRQ1"/>
<comment type="catalytic activity">
    <reaction evidence="6">
        <text>L-dehydroascorbate + 2 glutathione = glutathione disulfide + L-ascorbate</text>
        <dbReference type="Rhea" id="RHEA:24424"/>
        <dbReference type="ChEBI" id="CHEBI:38290"/>
        <dbReference type="ChEBI" id="CHEBI:57925"/>
        <dbReference type="ChEBI" id="CHEBI:58297"/>
        <dbReference type="ChEBI" id="CHEBI:58539"/>
        <dbReference type="EC" id="1.8.5.1"/>
    </reaction>
</comment>
<sequence>MSSEKSVIKAYPEKKLLPSTPLGKARQRMTLEHFSKHLVKEKTKFFDGDTIRMIDYMLWPFFETETGDLQPYLDNTPELKKWRAHMLEDSAVKATVHKRGIPQGLFQATRCRET</sequence>
<reference evidence="8 9" key="1">
    <citation type="journal article" date="2018" name="G3 (Bethesda)">
        <title>A High-Quality Reference Genome for the Invasive Mosquitofish Gambusia affinis Using a Chicago Library.</title>
        <authorList>
            <person name="Hoffberg S.L."/>
            <person name="Troendle N.J."/>
            <person name="Glenn T.C."/>
            <person name="Mahmud O."/>
            <person name="Louha S."/>
            <person name="Chalopin D."/>
            <person name="Bennetzen J.L."/>
            <person name="Mauricio R."/>
        </authorList>
    </citation>
    <scope>NUCLEOTIDE SEQUENCE [LARGE SCALE GENOMIC DNA]</scope>
    <source>
        <strain evidence="8">NE01/NJP1002.9</strain>
        <tissue evidence="8">Muscle</tissue>
    </source>
</reference>
<accession>A0A315VRQ1</accession>
<evidence type="ECO:0000256" key="1">
    <source>
        <dbReference type="ARBA" id="ARBA00012436"/>
    </source>
</evidence>
<dbReference type="EC" id="1.20.4.2" evidence="2"/>
<dbReference type="GO" id="GO:0005737">
    <property type="term" value="C:cytoplasm"/>
    <property type="evidence" value="ECO:0007669"/>
    <property type="project" value="TreeGrafter"/>
</dbReference>
<feature type="domain" description="GST C-terminal" evidence="7">
    <location>
        <begin position="1"/>
        <end position="106"/>
    </location>
</feature>
<evidence type="ECO:0000256" key="6">
    <source>
        <dbReference type="ARBA" id="ARBA00049544"/>
    </source>
</evidence>
<keyword evidence="9" id="KW-1185">Reference proteome</keyword>
<dbReference type="EC" id="1.8.5.1" evidence="1"/>
<dbReference type="GO" id="GO:0050610">
    <property type="term" value="F:methylarsonate reductase activity"/>
    <property type="evidence" value="ECO:0007669"/>
    <property type="project" value="UniProtKB-EC"/>
</dbReference>
<dbReference type="Proteomes" id="UP000250572">
    <property type="component" value="Unassembled WGS sequence"/>
</dbReference>
<evidence type="ECO:0000256" key="4">
    <source>
        <dbReference type="ARBA" id="ARBA00032681"/>
    </source>
</evidence>
<evidence type="ECO:0000313" key="8">
    <source>
        <dbReference type="EMBL" id="PWA25906.1"/>
    </source>
</evidence>
<dbReference type="PROSITE" id="PS50405">
    <property type="entry name" value="GST_CTER"/>
    <property type="match status" value="1"/>
</dbReference>
<evidence type="ECO:0000256" key="5">
    <source>
        <dbReference type="ARBA" id="ARBA00048353"/>
    </source>
</evidence>
<dbReference type="STRING" id="33528.ENSGAFP00000015866"/>
<dbReference type="InterPro" id="IPR050983">
    <property type="entry name" value="GST_Omega/HSP26"/>
</dbReference>
<gene>
    <name evidence="8" type="ORF">CCH79_00001738</name>
</gene>
<dbReference type="PANTHER" id="PTHR43968">
    <property type="match status" value="1"/>
</dbReference>
<dbReference type="SUPFAM" id="SSF47616">
    <property type="entry name" value="GST C-terminal domain-like"/>
    <property type="match status" value="1"/>
</dbReference>
<dbReference type="GO" id="GO:0045174">
    <property type="term" value="F:glutathione dehydrogenase (ascorbate) activity"/>
    <property type="evidence" value="ECO:0007669"/>
    <property type="project" value="UniProtKB-EC"/>
</dbReference>
<dbReference type="GO" id="GO:0004364">
    <property type="term" value="F:glutathione transferase activity"/>
    <property type="evidence" value="ECO:0007669"/>
    <property type="project" value="TreeGrafter"/>
</dbReference>
<comment type="caution">
    <text evidence="8">The sequence shown here is derived from an EMBL/GenBank/DDBJ whole genome shotgun (WGS) entry which is preliminary data.</text>
</comment>
<dbReference type="PANTHER" id="PTHR43968:SF6">
    <property type="entry name" value="GLUTATHIONE S-TRANSFERASE OMEGA"/>
    <property type="match status" value="1"/>
</dbReference>
<comment type="catalytic activity">
    <reaction evidence="5">
        <text>methylarsonate + 2 glutathione + H(+) = methylarsonous acid + glutathione disulfide + H2O</text>
        <dbReference type="Rhea" id="RHEA:15969"/>
        <dbReference type="ChEBI" id="CHEBI:15377"/>
        <dbReference type="ChEBI" id="CHEBI:15378"/>
        <dbReference type="ChEBI" id="CHEBI:17826"/>
        <dbReference type="ChEBI" id="CHEBI:33409"/>
        <dbReference type="ChEBI" id="CHEBI:57925"/>
        <dbReference type="ChEBI" id="CHEBI:58297"/>
        <dbReference type="EC" id="1.20.4.2"/>
    </reaction>
</comment>
<dbReference type="InterPro" id="IPR010987">
    <property type="entry name" value="Glutathione-S-Trfase_C-like"/>
</dbReference>
<dbReference type="Pfam" id="PF14497">
    <property type="entry name" value="GST_C_3"/>
    <property type="match status" value="1"/>
</dbReference>
<evidence type="ECO:0000259" key="7">
    <source>
        <dbReference type="PROSITE" id="PS50405"/>
    </source>
</evidence>